<dbReference type="GeneID" id="80889282"/>
<evidence type="ECO:0000256" key="1">
    <source>
        <dbReference type="ARBA" id="ARBA00035112"/>
    </source>
</evidence>
<evidence type="ECO:0000313" key="3">
    <source>
        <dbReference type="EMBL" id="KAJ4147611.1"/>
    </source>
</evidence>
<dbReference type="GO" id="GO:0043386">
    <property type="term" value="P:mycotoxin biosynthetic process"/>
    <property type="evidence" value="ECO:0007669"/>
    <property type="project" value="InterPro"/>
</dbReference>
<dbReference type="Pfam" id="PF11807">
    <property type="entry name" value="UstYa"/>
    <property type="match status" value="1"/>
</dbReference>
<keyword evidence="2" id="KW-0472">Membrane</keyword>
<dbReference type="AlphaFoldDB" id="A0A9W8Q864"/>
<keyword evidence="4" id="KW-1185">Reference proteome</keyword>
<reference evidence="3" key="1">
    <citation type="journal article" date="2023" name="Access Microbiol">
        <title>De-novo genome assembly for Akanthomyces muscarius, a biocontrol agent of insect agricultural pests.</title>
        <authorList>
            <person name="Erdos Z."/>
            <person name="Studholme D.J."/>
            <person name="Raymond B."/>
            <person name="Sharma M."/>
        </authorList>
    </citation>
    <scope>NUCLEOTIDE SEQUENCE</scope>
    <source>
        <strain evidence="3">Ve6</strain>
    </source>
</reference>
<name>A0A9W8Q864_AKAMU</name>
<proteinExistence type="inferred from homology"/>
<organism evidence="3 4">
    <name type="scientific">Akanthomyces muscarius</name>
    <name type="common">Entomopathogenic fungus</name>
    <name type="synonym">Lecanicillium muscarium</name>
    <dbReference type="NCBI Taxonomy" id="2231603"/>
    <lineage>
        <taxon>Eukaryota</taxon>
        <taxon>Fungi</taxon>
        <taxon>Dikarya</taxon>
        <taxon>Ascomycota</taxon>
        <taxon>Pezizomycotina</taxon>
        <taxon>Sordariomycetes</taxon>
        <taxon>Hypocreomycetidae</taxon>
        <taxon>Hypocreales</taxon>
        <taxon>Cordycipitaceae</taxon>
        <taxon>Akanthomyces</taxon>
    </lineage>
</organism>
<dbReference type="Proteomes" id="UP001144673">
    <property type="component" value="Chromosome 3"/>
</dbReference>
<feature type="transmembrane region" description="Helical" evidence="2">
    <location>
        <begin position="42"/>
        <end position="65"/>
    </location>
</feature>
<evidence type="ECO:0000256" key="2">
    <source>
        <dbReference type="SAM" id="Phobius"/>
    </source>
</evidence>
<gene>
    <name evidence="3" type="ORF">LMH87_002123</name>
</gene>
<comment type="caution">
    <text evidence="3">The sequence shown here is derived from an EMBL/GenBank/DDBJ whole genome shotgun (WGS) entry which is preliminary data.</text>
</comment>
<keyword evidence="2" id="KW-1133">Transmembrane helix</keyword>
<sequence length="309" mass="35787">MPYSKMEKVDIEDPFESHGLLGQNDLIACKGAEIATKVRRRIFWVLSVGNVILFLVSIFMVSFSWKTRRFVFRNGGNVLLKEIDAYSPVYDQVQVPLVDATINGSLLNRESSIYRQPPSFEVDAAWERITHQFPHAISSKDVRRLGKDPSKTAKWPEDWGFGPDAHIAELDIIHTVHCLNAVRRDVHWRHYFADRYPDGDFPELHRVHTDHCIYIILQNLMCSANGDVITNVWVEGQSHPFPDFNVHKKCRDYETFVDWHHKTQITDMEGYEKMRAPERAFKWPMSQEFHDLFQTGLTGGSIKDASLLD</sequence>
<dbReference type="RefSeq" id="XP_056050552.1">
    <property type="nucleotide sequence ID" value="XM_056193523.1"/>
</dbReference>
<evidence type="ECO:0008006" key="5">
    <source>
        <dbReference type="Google" id="ProtNLM"/>
    </source>
</evidence>
<accession>A0A9W8Q864</accession>
<protein>
    <recommendedName>
        <fullName evidence="5">Tat pathway signal sequence</fullName>
    </recommendedName>
</protein>
<dbReference type="InterPro" id="IPR021765">
    <property type="entry name" value="UstYa-like"/>
</dbReference>
<evidence type="ECO:0000313" key="4">
    <source>
        <dbReference type="Proteomes" id="UP001144673"/>
    </source>
</evidence>
<keyword evidence="2" id="KW-0812">Transmembrane</keyword>
<dbReference type="PANTHER" id="PTHR33365">
    <property type="entry name" value="YALI0B05434P"/>
    <property type="match status" value="1"/>
</dbReference>
<dbReference type="PANTHER" id="PTHR33365:SF14">
    <property type="entry name" value="TAT PATHWAY SIGNAL SEQUENCE"/>
    <property type="match status" value="1"/>
</dbReference>
<comment type="similarity">
    <text evidence="1">Belongs to the ustYa family.</text>
</comment>
<dbReference type="KEGG" id="amus:LMH87_002123"/>
<dbReference type="EMBL" id="JAJHUN010000010">
    <property type="protein sequence ID" value="KAJ4147611.1"/>
    <property type="molecule type" value="Genomic_DNA"/>
</dbReference>